<dbReference type="GO" id="GO:0016020">
    <property type="term" value="C:membrane"/>
    <property type="evidence" value="ECO:0007669"/>
    <property type="project" value="UniProtKB-SubCell"/>
</dbReference>
<reference evidence="7 8" key="1">
    <citation type="submission" date="2019-06" db="EMBL/GenBank/DDBJ databases">
        <title>Whole genome shotgun sequence of Streptomyces cacaoi subsp. cacaoi NBRC 12748.</title>
        <authorList>
            <person name="Hosoyama A."/>
            <person name="Uohara A."/>
            <person name="Ohji S."/>
            <person name="Ichikawa N."/>
        </authorList>
    </citation>
    <scope>NUCLEOTIDE SEQUENCE [LARGE SCALE GENOMIC DNA]</scope>
    <source>
        <strain evidence="7 8">NBRC 12748</strain>
    </source>
</reference>
<protein>
    <recommendedName>
        <fullName evidence="9">Lysoplasmalogenase</fullName>
    </recommendedName>
</protein>
<dbReference type="Proteomes" id="UP000319210">
    <property type="component" value="Unassembled WGS sequence"/>
</dbReference>
<feature type="transmembrane region" description="Helical" evidence="6">
    <location>
        <begin position="102"/>
        <end position="126"/>
    </location>
</feature>
<accession>A0A4Y3QVT5</accession>
<keyword evidence="3 6" id="KW-0812">Transmembrane</keyword>
<dbReference type="PANTHER" id="PTHR31885">
    <property type="entry name" value="GH04784P"/>
    <property type="match status" value="1"/>
</dbReference>
<name>A0A4Y3QVT5_STRCI</name>
<gene>
    <name evidence="7" type="ORF">SCA03_19120</name>
</gene>
<evidence type="ECO:0000256" key="3">
    <source>
        <dbReference type="ARBA" id="ARBA00022692"/>
    </source>
</evidence>
<sequence length="236" mass="23884">MTITGRRLREAAARAARPGGGRSALVGFGALAAVDLYATAKAPRGWSRAAKPLLMPALAAHVVRGRTEAAQPVPKALLIGLACATAGDTALLCDDRGRREPAFLTGMAAFLGTQLAYTAGMAGRLGAVAGLRARPRRAAAVLGGWAAANAVLAPALERRLRLPVAGYSLALAAMGAAALGVGGKVAAGAVAFTVSDLLIGLQAGGRELPGQEVLIMAGYLLGQYLITAGWLERIPS</sequence>
<dbReference type="EMBL" id="BJMM01000007">
    <property type="protein sequence ID" value="GEB49361.1"/>
    <property type="molecule type" value="Genomic_DNA"/>
</dbReference>
<evidence type="ECO:0000256" key="6">
    <source>
        <dbReference type="SAM" id="Phobius"/>
    </source>
</evidence>
<dbReference type="GO" id="GO:0016787">
    <property type="term" value="F:hydrolase activity"/>
    <property type="evidence" value="ECO:0007669"/>
    <property type="project" value="TreeGrafter"/>
</dbReference>
<comment type="similarity">
    <text evidence="2">Belongs to the TMEM86 family.</text>
</comment>
<evidence type="ECO:0008006" key="9">
    <source>
        <dbReference type="Google" id="ProtNLM"/>
    </source>
</evidence>
<organism evidence="7 8">
    <name type="scientific">Streptomyces cacaoi</name>
    <dbReference type="NCBI Taxonomy" id="1898"/>
    <lineage>
        <taxon>Bacteria</taxon>
        <taxon>Bacillati</taxon>
        <taxon>Actinomycetota</taxon>
        <taxon>Actinomycetes</taxon>
        <taxon>Kitasatosporales</taxon>
        <taxon>Streptomycetaceae</taxon>
        <taxon>Streptomyces</taxon>
    </lineage>
</organism>
<evidence type="ECO:0000256" key="1">
    <source>
        <dbReference type="ARBA" id="ARBA00004141"/>
    </source>
</evidence>
<dbReference type="RefSeq" id="WP_051855949.1">
    <property type="nucleotide sequence ID" value="NZ_BJMM01000007.1"/>
</dbReference>
<keyword evidence="8" id="KW-1185">Reference proteome</keyword>
<proteinExistence type="inferred from homology"/>
<feature type="transmembrane region" description="Helical" evidence="6">
    <location>
        <begin position="168"/>
        <end position="193"/>
    </location>
</feature>
<feature type="transmembrane region" description="Helical" evidence="6">
    <location>
        <begin position="138"/>
        <end position="156"/>
    </location>
</feature>
<evidence type="ECO:0000313" key="8">
    <source>
        <dbReference type="Proteomes" id="UP000319210"/>
    </source>
</evidence>
<dbReference type="AlphaFoldDB" id="A0A4Y3QVT5"/>
<evidence type="ECO:0000256" key="5">
    <source>
        <dbReference type="ARBA" id="ARBA00023136"/>
    </source>
</evidence>
<comment type="subcellular location">
    <subcellularLocation>
        <location evidence="1">Membrane</location>
        <topology evidence="1">Multi-pass membrane protein</topology>
    </subcellularLocation>
</comment>
<keyword evidence="4 6" id="KW-1133">Transmembrane helix</keyword>
<evidence type="ECO:0000256" key="2">
    <source>
        <dbReference type="ARBA" id="ARBA00007375"/>
    </source>
</evidence>
<evidence type="ECO:0000313" key="7">
    <source>
        <dbReference type="EMBL" id="GEB49361.1"/>
    </source>
</evidence>
<dbReference type="InterPro" id="IPR012506">
    <property type="entry name" value="TMEM86B-like"/>
</dbReference>
<dbReference type="OrthoDB" id="4227931at2"/>
<feature type="transmembrane region" description="Helical" evidence="6">
    <location>
        <begin position="213"/>
        <end position="231"/>
    </location>
</feature>
<keyword evidence="5 6" id="KW-0472">Membrane</keyword>
<dbReference type="Pfam" id="PF07947">
    <property type="entry name" value="YhhN"/>
    <property type="match status" value="1"/>
</dbReference>
<dbReference type="PANTHER" id="PTHR31885:SF6">
    <property type="entry name" value="GH04784P"/>
    <property type="match status" value="1"/>
</dbReference>
<evidence type="ECO:0000256" key="4">
    <source>
        <dbReference type="ARBA" id="ARBA00022989"/>
    </source>
</evidence>
<comment type="caution">
    <text evidence="7">The sequence shown here is derived from an EMBL/GenBank/DDBJ whole genome shotgun (WGS) entry which is preliminary data.</text>
</comment>